<dbReference type="SUPFAM" id="SSF101908">
    <property type="entry name" value="Putative isomerase YbhE"/>
    <property type="match status" value="1"/>
</dbReference>
<keyword evidence="1" id="KW-0472">Membrane</keyword>
<organism evidence="2 3">
    <name type="scientific">Nocardia asteroides NBRC 15531</name>
    <dbReference type="NCBI Taxonomy" id="1110697"/>
    <lineage>
        <taxon>Bacteria</taxon>
        <taxon>Bacillati</taxon>
        <taxon>Actinomycetota</taxon>
        <taxon>Actinomycetes</taxon>
        <taxon>Mycobacteriales</taxon>
        <taxon>Nocardiaceae</taxon>
        <taxon>Nocardia</taxon>
    </lineage>
</organism>
<evidence type="ECO:0000313" key="3">
    <source>
        <dbReference type="Proteomes" id="UP000017048"/>
    </source>
</evidence>
<protein>
    <submittedName>
        <fullName evidence="2">Uncharacterized protein</fullName>
    </submittedName>
</protein>
<evidence type="ECO:0000313" key="2">
    <source>
        <dbReference type="EMBL" id="GAD85277.1"/>
    </source>
</evidence>
<dbReference type="RefSeq" id="WP_022566637.1">
    <property type="nucleotide sequence ID" value="NZ_BAFO02000030.1"/>
</dbReference>
<dbReference type="PANTHER" id="PTHR19879:SF9">
    <property type="entry name" value="TRANSCRIPTION INITIATION FACTOR TFIID SUBUNIT 5"/>
    <property type="match status" value="1"/>
</dbReference>
<dbReference type="Proteomes" id="UP000017048">
    <property type="component" value="Unassembled WGS sequence"/>
</dbReference>
<reference evidence="2 3" key="1">
    <citation type="journal article" date="2014" name="BMC Genomics">
        <title>Genome based analysis of type-I polyketide synthase and nonribosomal peptide synthetase gene clusters in seven strains of five representative Nocardia species.</title>
        <authorList>
            <person name="Komaki H."/>
            <person name="Ichikawa N."/>
            <person name="Hosoyama A."/>
            <person name="Takahashi-Nakaguchi A."/>
            <person name="Matsuzawa T."/>
            <person name="Suzuki K."/>
            <person name="Fujita N."/>
            <person name="Gonoi T."/>
        </authorList>
    </citation>
    <scope>NUCLEOTIDE SEQUENCE [LARGE SCALE GENOMIC DNA]</scope>
    <source>
        <strain evidence="2 3">NBRC 15531</strain>
    </source>
</reference>
<dbReference type="OrthoDB" id="134501at2"/>
<dbReference type="SMART" id="SM00320">
    <property type="entry name" value="WD40"/>
    <property type="match status" value="6"/>
</dbReference>
<dbReference type="EMBL" id="BAFO02000030">
    <property type="protein sequence ID" value="GAD85277.1"/>
    <property type="molecule type" value="Genomic_DNA"/>
</dbReference>
<keyword evidence="1" id="KW-1133">Transmembrane helix</keyword>
<keyword evidence="1" id="KW-0812">Transmembrane</keyword>
<dbReference type="AlphaFoldDB" id="U5E605"/>
<proteinExistence type="predicted"/>
<gene>
    <name evidence="2" type="ORF">NCAST_30_00470</name>
</gene>
<dbReference type="InterPro" id="IPR001680">
    <property type="entry name" value="WD40_rpt"/>
</dbReference>
<dbReference type="Gene3D" id="2.130.10.10">
    <property type="entry name" value="YVTN repeat-like/Quinoprotein amine dehydrogenase"/>
    <property type="match status" value="4"/>
</dbReference>
<comment type="caution">
    <text evidence="2">The sequence shown here is derived from an EMBL/GenBank/DDBJ whole genome shotgun (WGS) entry which is preliminary data.</text>
</comment>
<dbReference type="eggNOG" id="COG2319">
    <property type="taxonomic scope" value="Bacteria"/>
</dbReference>
<dbReference type="GeneID" id="91517002"/>
<accession>U5E605</accession>
<dbReference type="InterPro" id="IPR015943">
    <property type="entry name" value="WD40/YVTN_repeat-like_dom_sf"/>
</dbReference>
<dbReference type="PANTHER" id="PTHR19879">
    <property type="entry name" value="TRANSCRIPTION INITIATION FACTOR TFIID"/>
    <property type="match status" value="1"/>
</dbReference>
<dbReference type="InterPro" id="IPR011047">
    <property type="entry name" value="Quinoprotein_ADH-like_sf"/>
</dbReference>
<dbReference type="STRING" id="1824.SAMN05444423_105403"/>
<feature type="transmembrane region" description="Helical" evidence="1">
    <location>
        <begin position="369"/>
        <end position="393"/>
    </location>
</feature>
<dbReference type="SUPFAM" id="SSF50998">
    <property type="entry name" value="Quinoprotein alcohol dehydrogenase-like"/>
    <property type="match status" value="1"/>
</dbReference>
<keyword evidence="3" id="KW-1185">Reference proteome</keyword>
<name>U5E605_NOCAS</name>
<evidence type="ECO:0000256" key="1">
    <source>
        <dbReference type="SAM" id="Phobius"/>
    </source>
</evidence>
<sequence>MTSAATDRADELLLNRLTGADQIWLRVCRAAVADGPEATRALLAARPETTVLARSSLARWKGQRDEEDLLAEEAEYPDAEGLRATADFSAAIAFAELAGALTGSRPADTAAATFLDHAERAGLNSVGTQLLPAGTPLTSGSGHLGALVLHLLGRGDRTARGFAILAASELAGQRPPTLRTAETNVLFVDAYGSGRVGLLRLIEVAGGPSGLHPDPARMGFLQADSAFTASLADAWQVSTLATTDACVLWSVTTELGAPANDINGESLGAAIAVALDDLAPRLRWARRLRPRRLDPACAVTAGLNDHTLTKVGGYAGKLKAADQHSLRVVVAAAGVTDATSAAPPRLLDRIDSADTVEEAIARTRTRPNLALWSSIAAIVAVLVLMTGGLTAVVQQRIENSVVRAELSSRLYANTARQHMVTDPALAQQLALAAYRTRPTAEARAALIDSSAANAPLRVTTRFGLDRRLDFITDAPRLATTHHGDLIAIGEVDGTIELAGVTDAGLTRWPRFDTGSGAVTGLALSSDQRLLAVAGATRTTIWNIADRGSPRHAATLDLSGGRSWSAAFSPDGRYVAVSGQQMPDPADLTAQSHATLAVWDLAAGLQQPMQVLHRAFAGATQISVTLTNQMLAAAVPTFSMNTFHWSSELIAWRTMDFPSGEPFHTELISGGEDREARSAEFSADGSTLTVGMNPGHVLRWDFTNPAAPTPLPGLTDVENQYFDVASSPDGADVVVVGGDSTVRLLDVHERETAATFPAEWVVRARFLRSGRSVVTSSIDHGIHVFEVSGAPLRTGTLTLFRLPQDRIDAPASTQPDALFPALRTIARRPVDPFADSRHGDPPGLLGRVAISPDGRRAVEINERDLVVWDITGPRAPRKLGELDATDVDQDGVLFTPEGTLAVQHWLQQSITFWDVSGPPVRVARASVGVPLAGSLAFSADGRQFAVGSYVNGRVAVYNRGDPAEPVAEIQLDRYGGYLMALAIAGNRLAVGGLGGVELYDIAEPGRPRRLDLPLGPDTLTGTVAFDAAGTKLAAPGSLDVVRIWDLNDPDRPRLDVDLHRGLTHWKRTMIAFADHGEVLAESAADGTLRRWHIDADAIARDICASGTAPITEQEWARVLPGRPFVSTCPA</sequence>